<gene>
    <name evidence="2" type="ORF">EV662_101285</name>
</gene>
<evidence type="ECO:0000313" key="2">
    <source>
        <dbReference type="EMBL" id="TCP44194.1"/>
    </source>
</evidence>
<proteinExistence type="predicted"/>
<organism evidence="2 3">
    <name type="scientific">Rhodovulum marinum</name>
    <dbReference type="NCBI Taxonomy" id="320662"/>
    <lineage>
        <taxon>Bacteria</taxon>
        <taxon>Pseudomonadati</taxon>
        <taxon>Pseudomonadota</taxon>
        <taxon>Alphaproteobacteria</taxon>
        <taxon>Rhodobacterales</taxon>
        <taxon>Paracoccaceae</taxon>
        <taxon>Rhodovulum</taxon>
    </lineage>
</organism>
<sequence length="242" mass="25447">MRRTALLALPIWLIAAPMAQAGAWLREDGALMLAFSHEMTRPGGGGDAAGYTSVYAEYGLTEKLTIGLDAGKGEAADDWKAVAFVRMGREFGWLPGRVAAEFGLGAAGSSETGVEAVVQPGISWGHSFETERGWAWVNVDAKAVIQLAAATETGSIQTVAGLPMALRDGYKLDMTLGLNLNPRTQVSVEMRFEAPAEGDNSLRLVPGVARRLGERSWVTLGGIVGLGDAGSVGVVLGSRVEF</sequence>
<comment type="caution">
    <text evidence="2">The sequence shown here is derived from an EMBL/GenBank/DDBJ whole genome shotgun (WGS) entry which is preliminary data.</text>
</comment>
<feature type="chain" id="PRO_5020969419" description="Copper resistance protein B" evidence="1">
    <location>
        <begin position="22"/>
        <end position="242"/>
    </location>
</feature>
<protein>
    <recommendedName>
        <fullName evidence="4">Copper resistance protein B</fullName>
    </recommendedName>
</protein>
<evidence type="ECO:0000256" key="1">
    <source>
        <dbReference type="SAM" id="SignalP"/>
    </source>
</evidence>
<feature type="signal peptide" evidence="1">
    <location>
        <begin position="1"/>
        <end position="21"/>
    </location>
</feature>
<evidence type="ECO:0008006" key="4">
    <source>
        <dbReference type="Google" id="ProtNLM"/>
    </source>
</evidence>
<name>A0A4R2Q800_9RHOB</name>
<dbReference type="EMBL" id="SLXP01000001">
    <property type="protein sequence ID" value="TCP44194.1"/>
    <property type="molecule type" value="Genomic_DNA"/>
</dbReference>
<keyword evidence="3" id="KW-1185">Reference proteome</keyword>
<dbReference type="AlphaFoldDB" id="A0A4R2Q800"/>
<accession>A0A4R2Q800</accession>
<reference evidence="2 3" key="1">
    <citation type="submission" date="2019-03" db="EMBL/GenBank/DDBJ databases">
        <title>Genomic Encyclopedia of Type Strains, Phase IV (KMG-IV): sequencing the most valuable type-strain genomes for metagenomic binning, comparative biology and taxonomic classification.</title>
        <authorList>
            <person name="Goeker M."/>
        </authorList>
    </citation>
    <scope>NUCLEOTIDE SEQUENCE [LARGE SCALE GENOMIC DNA]</scope>
    <source>
        <strain evidence="2 3">DSM 18063</strain>
    </source>
</reference>
<keyword evidence="1" id="KW-0732">Signal</keyword>
<evidence type="ECO:0000313" key="3">
    <source>
        <dbReference type="Proteomes" id="UP000294835"/>
    </source>
</evidence>
<dbReference type="OrthoDB" id="7857490at2"/>
<dbReference type="Proteomes" id="UP000294835">
    <property type="component" value="Unassembled WGS sequence"/>
</dbReference>
<dbReference type="RefSeq" id="WP_132460336.1">
    <property type="nucleotide sequence ID" value="NZ_SLXP01000001.1"/>
</dbReference>